<dbReference type="Proteomes" id="UP000696485">
    <property type="component" value="Unassembled WGS sequence"/>
</dbReference>
<accession>A0A9P5SLI9</accession>
<keyword evidence="3" id="KW-1185">Reference proteome</keyword>
<organism evidence="2 3">
    <name type="scientific">Podila minutissima</name>
    <dbReference type="NCBI Taxonomy" id="64525"/>
    <lineage>
        <taxon>Eukaryota</taxon>
        <taxon>Fungi</taxon>
        <taxon>Fungi incertae sedis</taxon>
        <taxon>Mucoromycota</taxon>
        <taxon>Mortierellomycotina</taxon>
        <taxon>Mortierellomycetes</taxon>
        <taxon>Mortierellales</taxon>
        <taxon>Mortierellaceae</taxon>
        <taxon>Podila</taxon>
    </lineage>
</organism>
<reference evidence="2" key="1">
    <citation type="journal article" date="2020" name="Fungal Divers.">
        <title>Resolving the Mortierellaceae phylogeny through synthesis of multi-gene phylogenetics and phylogenomics.</title>
        <authorList>
            <person name="Vandepol N."/>
            <person name="Liber J."/>
            <person name="Desiro A."/>
            <person name="Na H."/>
            <person name="Kennedy M."/>
            <person name="Barry K."/>
            <person name="Grigoriev I.V."/>
            <person name="Miller A.N."/>
            <person name="O'Donnell K."/>
            <person name="Stajich J.E."/>
            <person name="Bonito G."/>
        </authorList>
    </citation>
    <scope>NUCLEOTIDE SEQUENCE</scope>
    <source>
        <strain evidence="2">NVP1</strain>
    </source>
</reference>
<proteinExistence type="predicted"/>
<keyword evidence="1" id="KW-0732">Signal</keyword>
<name>A0A9P5SLI9_9FUNG</name>
<dbReference type="EMBL" id="JAAAUY010000365">
    <property type="protein sequence ID" value="KAF9330865.1"/>
    <property type="molecule type" value="Genomic_DNA"/>
</dbReference>
<evidence type="ECO:0000313" key="2">
    <source>
        <dbReference type="EMBL" id="KAF9330865.1"/>
    </source>
</evidence>
<evidence type="ECO:0000256" key="1">
    <source>
        <dbReference type="SAM" id="SignalP"/>
    </source>
</evidence>
<feature type="chain" id="PRO_5040279788" evidence="1">
    <location>
        <begin position="26"/>
        <end position="76"/>
    </location>
</feature>
<sequence length="76" mass="8010">MKSTVSSVVLALFVASSLVASPAAAGNPILTPVCLANCQVGYGIRMKECSTGAFIEKVCKRQVEAIFNRCKADCNK</sequence>
<evidence type="ECO:0000313" key="3">
    <source>
        <dbReference type="Proteomes" id="UP000696485"/>
    </source>
</evidence>
<dbReference type="AlphaFoldDB" id="A0A9P5SLI9"/>
<feature type="signal peptide" evidence="1">
    <location>
        <begin position="1"/>
        <end position="25"/>
    </location>
</feature>
<protein>
    <submittedName>
        <fullName evidence="2">Uncharacterized protein</fullName>
    </submittedName>
</protein>
<gene>
    <name evidence="2" type="ORF">BG006_006217</name>
</gene>
<comment type="caution">
    <text evidence="2">The sequence shown here is derived from an EMBL/GenBank/DDBJ whole genome shotgun (WGS) entry which is preliminary data.</text>
</comment>